<dbReference type="PANTHER" id="PTHR24061">
    <property type="entry name" value="CALCIUM-SENSING RECEPTOR-RELATED"/>
    <property type="match status" value="1"/>
</dbReference>
<comment type="subcellular location">
    <subcellularLocation>
        <location evidence="1">Cell membrane</location>
        <topology evidence="1">Multi-pass membrane protein</topology>
    </subcellularLocation>
</comment>
<reference evidence="13" key="1">
    <citation type="submission" date="2018-06" db="EMBL/GenBank/DDBJ databases">
        <title>Genome assembly of Danube salmon.</title>
        <authorList>
            <person name="Macqueen D.J."/>
            <person name="Gundappa M.K."/>
        </authorList>
    </citation>
    <scope>NUCLEOTIDE SEQUENCE [LARGE SCALE GENOMIC DNA]</scope>
</reference>
<protein>
    <recommendedName>
        <fullName evidence="11">Receptor ligand binding region domain-containing protein</fullName>
    </recommendedName>
</protein>
<reference evidence="12" key="2">
    <citation type="submission" date="2025-08" db="UniProtKB">
        <authorList>
            <consortium name="Ensembl"/>
        </authorList>
    </citation>
    <scope>IDENTIFICATION</scope>
</reference>
<dbReference type="Pfam" id="PF01094">
    <property type="entry name" value="ANF_receptor"/>
    <property type="match status" value="1"/>
</dbReference>
<dbReference type="InterPro" id="IPR000068">
    <property type="entry name" value="GPCR_3_Ca_sens_rcpt-rel"/>
</dbReference>
<dbReference type="PRINTS" id="PR00592">
    <property type="entry name" value="CASENSINGR"/>
</dbReference>
<dbReference type="AlphaFoldDB" id="A0A4W5M4Q9"/>
<evidence type="ECO:0000259" key="11">
    <source>
        <dbReference type="Pfam" id="PF01094"/>
    </source>
</evidence>
<evidence type="ECO:0000256" key="4">
    <source>
        <dbReference type="ARBA" id="ARBA00022729"/>
    </source>
</evidence>
<dbReference type="PANTHER" id="PTHR24061:SF528">
    <property type="entry name" value="C-FAMILY ODORANT RECEPTOR OLFCD2-RELATED"/>
    <property type="match status" value="1"/>
</dbReference>
<accession>A0A4W5M4Q9</accession>
<dbReference type="STRING" id="62062.ENSHHUP00000033337"/>
<keyword evidence="8" id="KW-0675">Receptor</keyword>
<keyword evidence="10" id="KW-0807">Transducer</keyword>
<dbReference type="GO" id="GO:0004930">
    <property type="term" value="F:G protein-coupled receptor activity"/>
    <property type="evidence" value="ECO:0007669"/>
    <property type="project" value="UniProtKB-KW"/>
</dbReference>
<proteinExistence type="predicted"/>
<dbReference type="GO" id="GO:0005886">
    <property type="term" value="C:plasma membrane"/>
    <property type="evidence" value="ECO:0007669"/>
    <property type="project" value="UniProtKB-SubCell"/>
</dbReference>
<evidence type="ECO:0000256" key="1">
    <source>
        <dbReference type="ARBA" id="ARBA00004651"/>
    </source>
</evidence>
<keyword evidence="6" id="KW-0297">G-protein coupled receptor</keyword>
<feature type="domain" description="Receptor ligand binding region" evidence="11">
    <location>
        <begin position="8"/>
        <end position="101"/>
    </location>
</feature>
<name>A0A4W5M4Q9_9TELE</name>
<keyword evidence="13" id="KW-1185">Reference proteome</keyword>
<evidence type="ECO:0000313" key="13">
    <source>
        <dbReference type="Proteomes" id="UP000314982"/>
    </source>
</evidence>
<evidence type="ECO:0000313" key="12">
    <source>
        <dbReference type="Ensembl" id="ENSHHUP00000033337.1"/>
    </source>
</evidence>
<organism evidence="12 13">
    <name type="scientific">Hucho hucho</name>
    <name type="common">huchen</name>
    <dbReference type="NCBI Taxonomy" id="62062"/>
    <lineage>
        <taxon>Eukaryota</taxon>
        <taxon>Metazoa</taxon>
        <taxon>Chordata</taxon>
        <taxon>Craniata</taxon>
        <taxon>Vertebrata</taxon>
        <taxon>Euteleostomi</taxon>
        <taxon>Actinopterygii</taxon>
        <taxon>Neopterygii</taxon>
        <taxon>Teleostei</taxon>
        <taxon>Protacanthopterygii</taxon>
        <taxon>Salmoniformes</taxon>
        <taxon>Salmonidae</taxon>
        <taxon>Salmoninae</taxon>
        <taxon>Hucho</taxon>
    </lineage>
</organism>
<dbReference type="Ensembl" id="ENSHHUT00000034686.1">
    <property type="protein sequence ID" value="ENSHHUP00000033337.1"/>
    <property type="gene ID" value="ENSHHUG00000021078.1"/>
</dbReference>
<dbReference type="FunFam" id="3.40.50.2300:FF:000016">
    <property type="entry name" value="Taste 1 receptor member 2"/>
    <property type="match status" value="1"/>
</dbReference>
<dbReference type="Gene3D" id="3.40.50.2300">
    <property type="match status" value="2"/>
</dbReference>
<dbReference type="InterPro" id="IPR028082">
    <property type="entry name" value="Peripla_BP_I"/>
</dbReference>
<evidence type="ECO:0000256" key="2">
    <source>
        <dbReference type="ARBA" id="ARBA00022475"/>
    </source>
</evidence>
<keyword evidence="5" id="KW-1133">Transmembrane helix</keyword>
<evidence type="ECO:0000256" key="6">
    <source>
        <dbReference type="ARBA" id="ARBA00023040"/>
    </source>
</evidence>
<reference evidence="12" key="3">
    <citation type="submission" date="2025-09" db="UniProtKB">
        <authorList>
            <consortium name="Ensembl"/>
        </authorList>
    </citation>
    <scope>IDENTIFICATION</scope>
</reference>
<dbReference type="InterPro" id="IPR001828">
    <property type="entry name" value="ANF_lig-bd_rcpt"/>
</dbReference>
<keyword evidence="2" id="KW-1003">Cell membrane</keyword>
<keyword evidence="9" id="KW-0325">Glycoprotein</keyword>
<sequence length="164" mass="18252">MVIPKVPSQRRMKHIVDTIRGSTARVVVTFAISQDARALMEEVVRQNITDRQWIASEAWVTYSTLSSPKNLPSLAGTIGFALKKAVIPSLGPFLTRLRPDGDYQKSDPFLRELWEEMFGCSLGIDLSMTPSSRRQCTGSEVIGEGEFTTNALFLCPDPFPMLSQ</sequence>
<evidence type="ECO:0000256" key="9">
    <source>
        <dbReference type="ARBA" id="ARBA00023180"/>
    </source>
</evidence>
<keyword evidence="7" id="KW-0472">Membrane</keyword>
<evidence type="ECO:0000256" key="7">
    <source>
        <dbReference type="ARBA" id="ARBA00023136"/>
    </source>
</evidence>
<evidence type="ECO:0000256" key="10">
    <source>
        <dbReference type="ARBA" id="ARBA00023224"/>
    </source>
</evidence>
<evidence type="ECO:0000256" key="5">
    <source>
        <dbReference type="ARBA" id="ARBA00022989"/>
    </source>
</evidence>
<keyword evidence="4" id="KW-0732">Signal</keyword>
<dbReference type="SUPFAM" id="SSF53822">
    <property type="entry name" value="Periplasmic binding protein-like I"/>
    <property type="match status" value="1"/>
</dbReference>
<keyword evidence="3" id="KW-0812">Transmembrane</keyword>
<evidence type="ECO:0000256" key="3">
    <source>
        <dbReference type="ARBA" id="ARBA00022692"/>
    </source>
</evidence>
<evidence type="ECO:0000256" key="8">
    <source>
        <dbReference type="ARBA" id="ARBA00023170"/>
    </source>
</evidence>
<dbReference type="Proteomes" id="UP000314982">
    <property type="component" value="Unassembled WGS sequence"/>
</dbReference>
<dbReference type="GeneTree" id="ENSGT01050000244874"/>